<evidence type="ECO:0000313" key="1">
    <source>
        <dbReference type="EMBL" id="MBX66174.1"/>
    </source>
</evidence>
<reference evidence="1" key="1">
    <citation type="submission" date="2018-02" db="EMBL/GenBank/DDBJ databases">
        <title>Rhizophora mucronata_Transcriptome.</title>
        <authorList>
            <person name="Meera S.P."/>
            <person name="Sreeshan A."/>
            <person name="Augustine A."/>
        </authorList>
    </citation>
    <scope>NUCLEOTIDE SEQUENCE</scope>
    <source>
        <tissue evidence="1">Leaf</tissue>
    </source>
</reference>
<proteinExistence type="predicted"/>
<accession>A0A2P2QGY5</accession>
<sequence length="45" mass="5310">MQDEQVGLKHIYLILIREQYSSQLIGHVTSTCPLQRLIRNAFRCH</sequence>
<organism evidence="1">
    <name type="scientific">Rhizophora mucronata</name>
    <name type="common">Asiatic mangrove</name>
    <dbReference type="NCBI Taxonomy" id="61149"/>
    <lineage>
        <taxon>Eukaryota</taxon>
        <taxon>Viridiplantae</taxon>
        <taxon>Streptophyta</taxon>
        <taxon>Embryophyta</taxon>
        <taxon>Tracheophyta</taxon>
        <taxon>Spermatophyta</taxon>
        <taxon>Magnoliopsida</taxon>
        <taxon>eudicotyledons</taxon>
        <taxon>Gunneridae</taxon>
        <taxon>Pentapetalae</taxon>
        <taxon>rosids</taxon>
        <taxon>fabids</taxon>
        <taxon>Malpighiales</taxon>
        <taxon>Rhizophoraceae</taxon>
        <taxon>Rhizophora</taxon>
    </lineage>
</organism>
<protein>
    <submittedName>
        <fullName evidence="1">Uncharacterized protein</fullName>
    </submittedName>
</protein>
<dbReference type="AlphaFoldDB" id="A0A2P2QGY5"/>
<dbReference type="EMBL" id="GGEC01085690">
    <property type="protein sequence ID" value="MBX66174.1"/>
    <property type="molecule type" value="Transcribed_RNA"/>
</dbReference>
<name>A0A2P2QGY5_RHIMU</name>